<proteinExistence type="predicted"/>
<dbReference type="Proteomes" id="UP000092993">
    <property type="component" value="Unassembled WGS sequence"/>
</dbReference>
<sequence length="153" mass="16959">MARHVGAVANPPAKRLLATPVSTQCTINDLSQVHFGDSHNGQLKDSMSYVHEHRKHPSSVDMPDSWQRLLSSTVSRPRFLEYPATAPRVSQGIIHHESCGANSQALPHHQVPTISPVVEAHRQMAAYTNPIRPVDDATLLLLTEPYLMDWCSP</sequence>
<dbReference type="AlphaFoldDB" id="A0A1C7M1T3"/>
<evidence type="ECO:0000313" key="1">
    <source>
        <dbReference type="EMBL" id="OBZ70319.1"/>
    </source>
</evidence>
<dbReference type="EMBL" id="LUGG01000014">
    <property type="protein sequence ID" value="OBZ70319.1"/>
    <property type="molecule type" value="Genomic_DNA"/>
</dbReference>
<organism evidence="1 2">
    <name type="scientific">Grifola frondosa</name>
    <name type="common">Maitake</name>
    <name type="synonym">Polyporus frondosus</name>
    <dbReference type="NCBI Taxonomy" id="5627"/>
    <lineage>
        <taxon>Eukaryota</taxon>
        <taxon>Fungi</taxon>
        <taxon>Dikarya</taxon>
        <taxon>Basidiomycota</taxon>
        <taxon>Agaricomycotina</taxon>
        <taxon>Agaricomycetes</taxon>
        <taxon>Polyporales</taxon>
        <taxon>Grifolaceae</taxon>
        <taxon>Grifola</taxon>
    </lineage>
</organism>
<reference evidence="1 2" key="1">
    <citation type="submission" date="2016-03" db="EMBL/GenBank/DDBJ databases">
        <title>Whole genome sequencing of Grifola frondosa 9006-11.</title>
        <authorList>
            <person name="Min B."/>
            <person name="Park H."/>
            <person name="Kim J.-G."/>
            <person name="Cho H."/>
            <person name="Oh Y.-L."/>
            <person name="Kong W.-S."/>
            <person name="Choi I.-G."/>
        </authorList>
    </citation>
    <scope>NUCLEOTIDE SEQUENCE [LARGE SCALE GENOMIC DNA]</scope>
    <source>
        <strain evidence="1 2">9006-11</strain>
    </source>
</reference>
<name>A0A1C7M1T3_GRIFR</name>
<dbReference type="OrthoDB" id="3065013at2759"/>
<evidence type="ECO:0000313" key="2">
    <source>
        <dbReference type="Proteomes" id="UP000092993"/>
    </source>
</evidence>
<protein>
    <submittedName>
        <fullName evidence="1">Uncharacterized protein</fullName>
    </submittedName>
</protein>
<accession>A0A1C7M1T3</accession>
<comment type="caution">
    <text evidence="1">The sequence shown here is derived from an EMBL/GenBank/DDBJ whole genome shotgun (WGS) entry which is preliminary data.</text>
</comment>
<keyword evidence="2" id="KW-1185">Reference proteome</keyword>
<gene>
    <name evidence="1" type="ORF">A0H81_09600</name>
</gene>